<feature type="region of interest" description="Disordered" evidence="1">
    <location>
        <begin position="260"/>
        <end position="287"/>
    </location>
</feature>
<evidence type="ECO:0000313" key="4">
    <source>
        <dbReference type="Proteomes" id="UP000298438"/>
    </source>
</evidence>
<feature type="compositionally biased region" description="Low complexity" evidence="1">
    <location>
        <begin position="7"/>
        <end position="21"/>
    </location>
</feature>
<accession>A0A4Y9SMD3</accession>
<dbReference type="Proteomes" id="UP000298438">
    <property type="component" value="Unassembled WGS sequence"/>
</dbReference>
<reference evidence="3 4" key="1">
    <citation type="submission" date="2019-03" db="EMBL/GenBank/DDBJ databases">
        <title>Draft Genome Sequence of Massilia arenosa sp. nov., a Novel Massilia Species Isolated from a Sandy-loam Maize Soil.</title>
        <authorList>
            <person name="Raths R."/>
            <person name="Peta V."/>
            <person name="Bucking H."/>
        </authorList>
    </citation>
    <scope>NUCLEOTIDE SEQUENCE [LARGE SCALE GENOMIC DNA]</scope>
    <source>
        <strain evidence="3 4">MC02</strain>
    </source>
</reference>
<evidence type="ECO:0000256" key="2">
    <source>
        <dbReference type="SAM" id="Phobius"/>
    </source>
</evidence>
<feature type="region of interest" description="Disordered" evidence="1">
    <location>
        <begin position="1"/>
        <end position="21"/>
    </location>
</feature>
<proteinExistence type="predicted"/>
<dbReference type="AlphaFoldDB" id="A0A4Y9SMD3"/>
<gene>
    <name evidence="3" type="ORF">E4L96_03245</name>
</gene>
<feature type="transmembrane region" description="Helical" evidence="2">
    <location>
        <begin position="235"/>
        <end position="256"/>
    </location>
</feature>
<keyword evidence="2" id="KW-1133">Transmembrane helix</keyword>
<comment type="caution">
    <text evidence="3">The sequence shown here is derived from an EMBL/GenBank/DDBJ whole genome shotgun (WGS) entry which is preliminary data.</text>
</comment>
<keyword evidence="4" id="KW-1185">Reference proteome</keyword>
<name>A0A4Y9SMD3_9BURK</name>
<dbReference type="OrthoDB" id="5524449at2"/>
<protein>
    <submittedName>
        <fullName evidence="3">Uncharacterized protein</fullName>
    </submittedName>
</protein>
<feature type="compositionally biased region" description="Pro residues" evidence="1">
    <location>
        <begin position="277"/>
        <end position="287"/>
    </location>
</feature>
<organism evidence="3 4">
    <name type="scientific">Zemynaea arenosa</name>
    <dbReference type="NCBI Taxonomy" id="2561931"/>
    <lineage>
        <taxon>Bacteria</taxon>
        <taxon>Pseudomonadati</taxon>
        <taxon>Pseudomonadota</taxon>
        <taxon>Betaproteobacteria</taxon>
        <taxon>Burkholderiales</taxon>
        <taxon>Oxalobacteraceae</taxon>
        <taxon>Telluria group</taxon>
        <taxon>Zemynaea</taxon>
    </lineage>
</organism>
<keyword evidence="2" id="KW-0472">Membrane</keyword>
<dbReference type="RefSeq" id="WP_135205794.1">
    <property type="nucleotide sequence ID" value="NZ_SPVF01000046.1"/>
</dbReference>
<sequence>MTGPDPAAHTAVSPAAAATDTGTAREAADTASVVGTPTAVAQDALARLFARCAAIADDWEGPQPDKWRAMLTDTLAEPALQTDAARAAFEQQLVTVLASGWRPGHDALFWVAPSAFGWDTAPATLLRHGAAGERLQQALDEQRTFDQQVDRLRFLQRYIAGRLRRPELPSDEELLYRVPHAVDMVRRFPTWTATITDLSALDRWTARYATLPKARALPAPGDTRPWSPDVESNRALAWIVIGTVILLTAIAIISRLGEKRGPPPRAQMSFSNTEPVSVPPPASAPSK</sequence>
<evidence type="ECO:0000256" key="1">
    <source>
        <dbReference type="SAM" id="MobiDB-lite"/>
    </source>
</evidence>
<dbReference type="EMBL" id="SPVF01000046">
    <property type="protein sequence ID" value="TFW27832.1"/>
    <property type="molecule type" value="Genomic_DNA"/>
</dbReference>
<evidence type="ECO:0000313" key="3">
    <source>
        <dbReference type="EMBL" id="TFW27832.1"/>
    </source>
</evidence>
<keyword evidence="2" id="KW-0812">Transmembrane</keyword>